<evidence type="ECO:0000313" key="3">
    <source>
        <dbReference type="Proteomes" id="UP001066276"/>
    </source>
</evidence>
<keyword evidence="3" id="KW-1185">Reference proteome</keyword>
<feature type="compositionally biased region" description="Polar residues" evidence="1">
    <location>
        <begin position="184"/>
        <end position="193"/>
    </location>
</feature>
<dbReference type="EMBL" id="JANPWB010000009">
    <property type="protein sequence ID" value="KAJ1152634.1"/>
    <property type="molecule type" value="Genomic_DNA"/>
</dbReference>
<accession>A0AAV7RK31</accession>
<feature type="compositionally biased region" description="Basic and acidic residues" evidence="1">
    <location>
        <begin position="79"/>
        <end position="93"/>
    </location>
</feature>
<organism evidence="2 3">
    <name type="scientific">Pleurodeles waltl</name>
    <name type="common">Iberian ribbed newt</name>
    <dbReference type="NCBI Taxonomy" id="8319"/>
    <lineage>
        <taxon>Eukaryota</taxon>
        <taxon>Metazoa</taxon>
        <taxon>Chordata</taxon>
        <taxon>Craniata</taxon>
        <taxon>Vertebrata</taxon>
        <taxon>Euteleostomi</taxon>
        <taxon>Amphibia</taxon>
        <taxon>Batrachia</taxon>
        <taxon>Caudata</taxon>
        <taxon>Salamandroidea</taxon>
        <taxon>Salamandridae</taxon>
        <taxon>Pleurodelinae</taxon>
        <taxon>Pleurodeles</taxon>
    </lineage>
</organism>
<sequence>MSRQRRREVGDVRHQNQSSVHHRAAGSSHRSLSQRPTAAALPPTVPRGSDPAADQALQVTNCRARLPERPGPGSPAGHPQEEKRGRAEAHTPDALKGVPHRHSEPPVLRAHKNTGGVTGGTSSHTSHRLAPLRESSARPSRRAHGSRTSGHRPDRPKRQQSGPSPPITGARQKKKGRKGLLPTPLTSPASGGQRSRCCRGLRASCAKSRLAPRAEQASVVPGPKPAPHHGLQPP</sequence>
<feature type="region of interest" description="Disordered" evidence="1">
    <location>
        <begin position="1"/>
        <end position="234"/>
    </location>
</feature>
<protein>
    <submittedName>
        <fullName evidence="2">Uncharacterized protein</fullName>
    </submittedName>
</protein>
<evidence type="ECO:0000313" key="2">
    <source>
        <dbReference type="EMBL" id="KAJ1152634.1"/>
    </source>
</evidence>
<dbReference type="Proteomes" id="UP001066276">
    <property type="component" value="Chromosome 5"/>
</dbReference>
<evidence type="ECO:0000256" key="1">
    <source>
        <dbReference type="SAM" id="MobiDB-lite"/>
    </source>
</evidence>
<gene>
    <name evidence="2" type="ORF">NDU88_005409</name>
</gene>
<comment type="caution">
    <text evidence="2">The sequence shown here is derived from an EMBL/GenBank/DDBJ whole genome shotgun (WGS) entry which is preliminary data.</text>
</comment>
<proteinExistence type="predicted"/>
<reference evidence="2" key="1">
    <citation type="journal article" date="2022" name="bioRxiv">
        <title>Sequencing and chromosome-scale assembly of the giantPleurodeles waltlgenome.</title>
        <authorList>
            <person name="Brown T."/>
            <person name="Elewa A."/>
            <person name="Iarovenko S."/>
            <person name="Subramanian E."/>
            <person name="Araus A.J."/>
            <person name="Petzold A."/>
            <person name="Susuki M."/>
            <person name="Suzuki K.-i.T."/>
            <person name="Hayashi T."/>
            <person name="Toyoda A."/>
            <person name="Oliveira C."/>
            <person name="Osipova E."/>
            <person name="Leigh N.D."/>
            <person name="Simon A."/>
            <person name="Yun M.H."/>
        </authorList>
    </citation>
    <scope>NUCLEOTIDE SEQUENCE</scope>
    <source>
        <strain evidence="2">20211129_DDA</strain>
        <tissue evidence="2">Liver</tissue>
    </source>
</reference>
<name>A0AAV7RK31_PLEWA</name>
<dbReference type="AlphaFoldDB" id="A0AAV7RK31"/>